<dbReference type="PROSITE" id="PS00217">
    <property type="entry name" value="SUGAR_TRANSPORT_2"/>
    <property type="match status" value="1"/>
</dbReference>
<dbReference type="SUPFAM" id="SSF103473">
    <property type="entry name" value="MFS general substrate transporter"/>
    <property type="match status" value="1"/>
</dbReference>
<dbReference type="Proteomes" id="UP000008021">
    <property type="component" value="Chromosome 3"/>
</dbReference>
<dbReference type="InterPro" id="IPR003663">
    <property type="entry name" value="Sugar/inositol_transpt"/>
</dbReference>
<feature type="transmembrane region" description="Helical" evidence="9">
    <location>
        <begin position="58"/>
        <end position="76"/>
    </location>
</feature>
<evidence type="ECO:0000259" key="10">
    <source>
        <dbReference type="PROSITE" id="PS50850"/>
    </source>
</evidence>
<reference evidence="11" key="1">
    <citation type="submission" date="2015-04" db="UniProtKB">
        <authorList>
            <consortium name="EnsemblPlants"/>
        </authorList>
    </citation>
    <scope>IDENTIFICATION</scope>
</reference>
<feature type="transmembrane region" description="Helical" evidence="9">
    <location>
        <begin position="296"/>
        <end position="318"/>
    </location>
</feature>
<evidence type="ECO:0000256" key="6">
    <source>
        <dbReference type="ARBA" id="ARBA00023136"/>
    </source>
</evidence>
<feature type="domain" description="Major facilitator superfamily (MFS) profile" evidence="10">
    <location>
        <begin position="63"/>
        <end position="480"/>
    </location>
</feature>
<dbReference type="InterPro" id="IPR050549">
    <property type="entry name" value="MFS_Trehalose_Transporter"/>
</dbReference>
<keyword evidence="7" id="KW-0813">Transport</keyword>
<comment type="similarity">
    <text evidence="2 7">Belongs to the major facilitator superfamily. Sugar transporter (TC 2.A.1.1) family.</text>
</comment>
<reference evidence="11" key="2">
    <citation type="submission" date="2018-05" db="EMBL/GenBank/DDBJ databases">
        <title>OmerRS3 (Oryza meridionalis Reference Sequence Version 3).</title>
        <authorList>
            <person name="Zhang J."/>
            <person name="Kudrna D."/>
            <person name="Lee S."/>
            <person name="Talag J."/>
            <person name="Welchert J."/>
            <person name="Wing R.A."/>
        </authorList>
    </citation>
    <scope>NUCLEOTIDE SEQUENCE [LARGE SCALE GENOMIC DNA]</scope>
    <source>
        <strain evidence="11">cv. OR44</strain>
    </source>
</reference>
<proteinExistence type="inferred from homology"/>
<feature type="transmembrane region" description="Helical" evidence="9">
    <location>
        <begin position="96"/>
        <end position="116"/>
    </location>
</feature>
<feature type="transmembrane region" description="Helical" evidence="9">
    <location>
        <begin position="386"/>
        <end position="414"/>
    </location>
</feature>
<keyword evidence="5 9" id="KW-1133">Transmembrane helix</keyword>
<dbReference type="InterPro" id="IPR044775">
    <property type="entry name" value="MFS_ERD6/Tret1-like"/>
</dbReference>
<keyword evidence="12" id="KW-1185">Reference proteome</keyword>
<evidence type="ECO:0000256" key="7">
    <source>
        <dbReference type="RuleBase" id="RU003346"/>
    </source>
</evidence>
<feature type="transmembrane region" description="Helical" evidence="9">
    <location>
        <begin position="426"/>
        <end position="446"/>
    </location>
</feature>
<keyword evidence="3" id="KW-0762">Sugar transport</keyword>
<feature type="transmembrane region" description="Helical" evidence="9">
    <location>
        <begin position="128"/>
        <end position="146"/>
    </location>
</feature>
<dbReference type="NCBIfam" id="TIGR00879">
    <property type="entry name" value="SP"/>
    <property type="match status" value="1"/>
</dbReference>
<dbReference type="PANTHER" id="PTHR48021">
    <property type="match status" value="1"/>
</dbReference>
<dbReference type="Gene3D" id="1.20.1250.20">
    <property type="entry name" value="MFS general substrate transporter like domains"/>
    <property type="match status" value="1"/>
</dbReference>
<protein>
    <recommendedName>
        <fullName evidence="10">Major facilitator superfamily (MFS) profile domain-containing protein</fullName>
    </recommendedName>
</protein>
<evidence type="ECO:0000256" key="9">
    <source>
        <dbReference type="SAM" id="Phobius"/>
    </source>
</evidence>
<feature type="transmembrane region" description="Helical" evidence="9">
    <location>
        <begin position="152"/>
        <end position="175"/>
    </location>
</feature>
<dbReference type="Pfam" id="PF00083">
    <property type="entry name" value="Sugar_tr"/>
    <property type="match status" value="1"/>
</dbReference>
<organism evidence="11">
    <name type="scientific">Oryza meridionalis</name>
    <dbReference type="NCBI Taxonomy" id="40149"/>
    <lineage>
        <taxon>Eukaryota</taxon>
        <taxon>Viridiplantae</taxon>
        <taxon>Streptophyta</taxon>
        <taxon>Embryophyta</taxon>
        <taxon>Tracheophyta</taxon>
        <taxon>Spermatophyta</taxon>
        <taxon>Magnoliopsida</taxon>
        <taxon>Liliopsida</taxon>
        <taxon>Poales</taxon>
        <taxon>Poaceae</taxon>
        <taxon>BOP clade</taxon>
        <taxon>Oryzoideae</taxon>
        <taxon>Oryzeae</taxon>
        <taxon>Oryzinae</taxon>
        <taxon>Oryza</taxon>
    </lineage>
</organism>
<dbReference type="AlphaFoldDB" id="A0A0E0D6F6"/>
<dbReference type="InterPro" id="IPR005829">
    <property type="entry name" value="Sugar_transporter_CS"/>
</dbReference>
<dbReference type="Gramene" id="OMERI03G30210.2">
    <property type="protein sequence ID" value="OMERI03G30210.2"/>
    <property type="gene ID" value="OMERI03G30210"/>
</dbReference>
<feature type="transmembrane region" description="Helical" evidence="9">
    <location>
        <begin position="211"/>
        <end position="232"/>
    </location>
</feature>
<dbReference type="InterPro" id="IPR036259">
    <property type="entry name" value="MFS_trans_sf"/>
</dbReference>
<dbReference type="InterPro" id="IPR005828">
    <property type="entry name" value="MFS_sugar_transport-like"/>
</dbReference>
<dbReference type="InterPro" id="IPR020846">
    <property type="entry name" value="MFS_dom"/>
</dbReference>
<evidence type="ECO:0000313" key="11">
    <source>
        <dbReference type="EnsemblPlants" id="OMERI03G30210.2"/>
    </source>
</evidence>
<feature type="transmembrane region" description="Helical" evidence="9">
    <location>
        <begin position="352"/>
        <end position="374"/>
    </location>
</feature>
<dbReference type="FunFam" id="1.20.1250.20:FF:000043">
    <property type="entry name" value="sugar transporter ERD6-like 6"/>
    <property type="match status" value="1"/>
</dbReference>
<dbReference type="CDD" id="cd17358">
    <property type="entry name" value="MFS_GLUT6_8_Class3_like"/>
    <property type="match status" value="1"/>
</dbReference>
<feature type="transmembrane region" description="Helical" evidence="9">
    <location>
        <begin position="324"/>
        <end position="345"/>
    </location>
</feature>
<comment type="subcellular location">
    <subcellularLocation>
        <location evidence="1">Membrane</location>
        <topology evidence="1">Multi-pass membrane protein</topology>
    </subcellularLocation>
</comment>
<dbReference type="PROSITE" id="PS00216">
    <property type="entry name" value="SUGAR_TRANSPORT_1"/>
    <property type="match status" value="1"/>
</dbReference>
<dbReference type="HOGENOM" id="CLU_001265_30_5_1"/>
<dbReference type="GO" id="GO:0051119">
    <property type="term" value="F:sugar transmembrane transporter activity"/>
    <property type="evidence" value="ECO:0007669"/>
    <property type="project" value="InterPro"/>
</dbReference>
<accession>A0A0E0D6F6</accession>
<dbReference type="PRINTS" id="PR00171">
    <property type="entry name" value="SUGRTRNSPORT"/>
</dbReference>
<evidence type="ECO:0000313" key="12">
    <source>
        <dbReference type="Proteomes" id="UP000008021"/>
    </source>
</evidence>
<keyword evidence="4 9" id="KW-0812">Transmembrane</keyword>
<evidence type="ECO:0000256" key="4">
    <source>
        <dbReference type="ARBA" id="ARBA00022692"/>
    </source>
</evidence>
<dbReference type="GO" id="GO:0016020">
    <property type="term" value="C:membrane"/>
    <property type="evidence" value="ECO:0007669"/>
    <property type="project" value="UniProtKB-SubCell"/>
</dbReference>
<dbReference type="PROSITE" id="PS50850">
    <property type="entry name" value="MFS"/>
    <property type="match status" value="1"/>
</dbReference>
<name>A0A0E0D6F6_9ORYZ</name>
<feature type="region of interest" description="Disordered" evidence="8">
    <location>
        <begin position="1"/>
        <end position="27"/>
    </location>
</feature>
<evidence type="ECO:0000256" key="5">
    <source>
        <dbReference type="ARBA" id="ARBA00022989"/>
    </source>
</evidence>
<evidence type="ECO:0000256" key="8">
    <source>
        <dbReference type="SAM" id="MobiDB-lite"/>
    </source>
</evidence>
<evidence type="ECO:0000256" key="1">
    <source>
        <dbReference type="ARBA" id="ARBA00004141"/>
    </source>
</evidence>
<keyword evidence="6 9" id="KW-0472">Membrane</keyword>
<evidence type="ECO:0000256" key="2">
    <source>
        <dbReference type="ARBA" id="ARBA00010992"/>
    </source>
</evidence>
<sequence length="492" mass="52800">MNGGGSRRGGASCADESGSDQDGGGLRKPLLNTGSWYRMGSRSSLAASSMAAIRESHVSAFLCTLIVALGPIQFGFTSGFSSPTQDAIIRDLKLSISEFSAFGSLSNVGAMVGAIASGQMAEYIGRKGSLIIAAVPNIIGWLAISFAKDASFLYMGRLLEGFGVGVISYTVPVYIAEISHQNTRGALGSVNQLSVTIGILLAYLLGMFVPWRLLAVIGILPCTVLIPGLFFIPESPRWLAKMNMMDDFETSLQVLRGFETDISAEVNDIKRAVASANKRTTIRFQELNQKKYRTPLILGIGLLVLQQLSGINGILFYAGLTNSDLATCALGAIQVLATGVTTWLLDRAGRRILLIISSAGMTLSLLAVAVVFFLKDSISQDSHMYYTLSMISLVALVAFVIAFSFGMGAIPWIIMSEILPVSIKSLAGSFATLANWLTSFAITMTANLMLSWSAGGTFVSYMVVSAFTLVFVILWVPETKGRTLEEIQWSFR</sequence>
<dbReference type="EnsemblPlants" id="OMERI03G30210.2">
    <property type="protein sequence ID" value="OMERI03G30210.2"/>
    <property type="gene ID" value="OMERI03G30210"/>
</dbReference>
<evidence type="ECO:0000256" key="3">
    <source>
        <dbReference type="ARBA" id="ARBA00022597"/>
    </source>
</evidence>
<feature type="transmembrane region" description="Helical" evidence="9">
    <location>
        <begin position="458"/>
        <end position="476"/>
    </location>
</feature>
<feature type="transmembrane region" description="Helical" evidence="9">
    <location>
        <begin position="187"/>
        <end position="205"/>
    </location>
</feature>
<dbReference type="PANTHER" id="PTHR48021:SF1">
    <property type="entry name" value="GH07001P-RELATED"/>
    <property type="match status" value="1"/>
</dbReference>